<organism evidence="2 5">
    <name type="scientific">Staphylococcus gallinarum</name>
    <dbReference type="NCBI Taxonomy" id="1293"/>
    <lineage>
        <taxon>Bacteria</taxon>
        <taxon>Bacillati</taxon>
        <taxon>Bacillota</taxon>
        <taxon>Bacilli</taxon>
        <taxon>Bacillales</taxon>
        <taxon>Staphylococcaceae</taxon>
        <taxon>Staphylococcus</taxon>
    </lineage>
</organism>
<dbReference type="InterPro" id="IPR010035">
    <property type="entry name" value="Thi_S"/>
</dbReference>
<dbReference type="PANTHER" id="PTHR34472">
    <property type="entry name" value="SULFUR CARRIER PROTEIN THIS"/>
    <property type="match status" value="1"/>
</dbReference>
<dbReference type="Pfam" id="PF02597">
    <property type="entry name" value="ThiS"/>
    <property type="match status" value="1"/>
</dbReference>
<dbReference type="Gene3D" id="3.10.20.30">
    <property type="match status" value="1"/>
</dbReference>
<evidence type="ECO:0000313" key="3">
    <source>
        <dbReference type="EMBL" id="SUM30684.1"/>
    </source>
</evidence>
<dbReference type="CDD" id="cd00565">
    <property type="entry name" value="Ubl_ThiS"/>
    <property type="match status" value="1"/>
</dbReference>
<reference evidence="3 4" key="2">
    <citation type="submission" date="2018-06" db="EMBL/GenBank/DDBJ databases">
        <authorList>
            <consortium name="Pathogen Informatics"/>
            <person name="Doyle S."/>
        </authorList>
    </citation>
    <scope>NUCLEOTIDE SEQUENCE [LARGE SCALE GENOMIC DNA]</scope>
    <source>
        <strain evidence="3 4">NCTC12195</strain>
    </source>
</reference>
<dbReference type="EMBL" id="UHDK01000001">
    <property type="protein sequence ID" value="SUM30684.1"/>
    <property type="molecule type" value="Genomic_DNA"/>
</dbReference>
<name>A0A0D0SL13_STAGA</name>
<reference evidence="1 6" key="3">
    <citation type="submission" date="2019-07" db="EMBL/GenBank/DDBJ databases">
        <title>Whole genome shotgun sequence of Staphylococcus gallinarum NBRC 109767.</title>
        <authorList>
            <person name="Hosoyama A."/>
            <person name="Uohara A."/>
            <person name="Ohji S."/>
            <person name="Ichikawa N."/>
        </authorList>
    </citation>
    <scope>NUCLEOTIDE SEQUENCE [LARGE SCALE GENOMIC DNA]</scope>
    <source>
        <strain evidence="1 6">NBRC 109767</strain>
    </source>
</reference>
<evidence type="ECO:0000313" key="1">
    <source>
        <dbReference type="EMBL" id="GEQ06783.1"/>
    </source>
</evidence>
<dbReference type="InterPro" id="IPR012675">
    <property type="entry name" value="Beta-grasp_dom_sf"/>
</dbReference>
<dbReference type="SUPFAM" id="SSF54285">
    <property type="entry name" value="MoaD/ThiS"/>
    <property type="match status" value="1"/>
</dbReference>
<accession>A0A0D0SL13</accession>
<keyword evidence="6" id="KW-1185">Reference proteome</keyword>
<sequence>MQCIINGDSFKFSKELNIQELIQEMGLDENRIIVEHNEELIQRQQFPVQVVRDQDCLELLEFVGGG</sequence>
<proteinExistence type="predicted"/>
<dbReference type="Proteomes" id="UP000283576">
    <property type="component" value="Unassembled WGS sequence"/>
</dbReference>
<dbReference type="NCBIfam" id="TIGR01683">
    <property type="entry name" value="thiS"/>
    <property type="match status" value="1"/>
</dbReference>
<dbReference type="RefSeq" id="WP_042739576.1">
    <property type="nucleotide sequence ID" value="NZ_BKAX01000011.1"/>
</dbReference>
<dbReference type="STRING" id="1293.SH09_10375"/>
<evidence type="ECO:0000313" key="6">
    <source>
        <dbReference type="Proteomes" id="UP000321057"/>
    </source>
</evidence>
<evidence type="ECO:0000313" key="2">
    <source>
        <dbReference type="EMBL" id="RIL41484.1"/>
    </source>
</evidence>
<dbReference type="PANTHER" id="PTHR34472:SF1">
    <property type="entry name" value="SULFUR CARRIER PROTEIN THIS"/>
    <property type="match status" value="1"/>
</dbReference>
<dbReference type="InterPro" id="IPR016155">
    <property type="entry name" value="Mopterin_synth/thiamin_S_b"/>
</dbReference>
<reference evidence="2 5" key="1">
    <citation type="journal article" date="2016" name="Front. Microbiol.">
        <title>Comprehensive Phylogenetic Analysis of Bovine Non-aureus Staphylococci Species Based on Whole-Genome Sequencing.</title>
        <authorList>
            <person name="Naushad S."/>
            <person name="Barkema H.W."/>
            <person name="Luby C."/>
            <person name="Condas L.A."/>
            <person name="Nobrega D.B."/>
            <person name="Carson D.A."/>
            <person name="De Buck J."/>
        </authorList>
    </citation>
    <scope>NUCLEOTIDE SEQUENCE [LARGE SCALE GENOMIC DNA]</scope>
    <source>
        <strain evidence="2 5">SNUC 1388</strain>
    </source>
</reference>
<evidence type="ECO:0000313" key="5">
    <source>
        <dbReference type="Proteomes" id="UP000283576"/>
    </source>
</evidence>
<evidence type="ECO:0000313" key="4">
    <source>
        <dbReference type="Proteomes" id="UP000255277"/>
    </source>
</evidence>
<dbReference type="EMBL" id="QXRZ01000010">
    <property type="protein sequence ID" value="RIL41484.1"/>
    <property type="molecule type" value="Genomic_DNA"/>
</dbReference>
<gene>
    <name evidence="2" type="primary">thiS</name>
    <name evidence="2" type="ORF">BUZ01_12115</name>
    <name evidence="3" type="ORF">NCTC12195_00083</name>
    <name evidence="1" type="ORF">SGA02_26110</name>
</gene>
<dbReference type="OrthoDB" id="9798559at2"/>
<dbReference type="EMBL" id="BKAX01000011">
    <property type="protein sequence ID" value="GEQ06783.1"/>
    <property type="molecule type" value="Genomic_DNA"/>
</dbReference>
<dbReference type="GeneID" id="93843948"/>
<dbReference type="Proteomes" id="UP000321057">
    <property type="component" value="Unassembled WGS sequence"/>
</dbReference>
<protein>
    <submittedName>
        <fullName evidence="2">Sulfur carrier protein ThiS</fullName>
    </submittedName>
    <submittedName>
        <fullName evidence="3">ThiS family protein</fullName>
    </submittedName>
    <submittedName>
        <fullName evidence="1">Thiamine biosynthesis protein ThiS</fullName>
    </submittedName>
</protein>
<dbReference type="AlphaFoldDB" id="A0A0D0SL13"/>
<dbReference type="Proteomes" id="UP000255277">
    <property type="component" value="Unassembled WGS sequence"/>
</dbReference>
<dbReference type="InterPro" id="IPR003749">
    <property type="entry name" value="ThiS/MoaD-like"/>
</dbReference>